<comment type="caution">
    <text evidence="2">The sequence shown here is derived from an EMBL/GenBank/DDBJ whole genome shotgun (WGS) entry which is preliminary data.</text>
</comment>
<protein>
    <submittedName>
        <fullName evidence="2">Formiminotransferase-cyclodeaminase family protein</fullName>
    </submittedName>
</protein>
<dbReference type="PATRIC" id="fig|1339349.3.peg.3808"/>
<sequence length="209" mass="22520">MLVDLTVKEFLNKVAGSDPVPGGGSIAALNGAIASALAAMVANLTIGKKGYELHEELMRHISGVALQQKGAFVEDIDRDSEAYDKVFACFKMSKATDEEKAARSTAIQEATKFAALVPMQVARNAYELMTVIMDVARLGNRNAVTDACVAMMSARSAVLGALMNVRINLGSLKDKEFVSKLQSEADELEHLACAKEKELLDEINQELKV</sequence>
<dbReference type="EMBL" id="JNHN01000181">
    <property type="protein sequence ID" value="KDS48251.1"/>
    <property type="molecule type" value="Genomic_DNA"/>
</dbReference>
<dbReference type="PANTHER" id="PTHR31712">
    <property type="entry name" value="DIETARY RESTRICTION OVER EXPRESSED"/>
    <property type="match status" value="1"/>
</dbReference>
<dbReference type="InterPro" id="IPR035291">
    <property type="entry name" value="DUF5354"/>
</dbReference>
<evidence type="ECO:0000313" key="2">
    <source>
        <dbReference type="EMBL" id="KDS48251.1"/>
    </source>
</evidence>
<keyword evidence="2" id="KW-0808">Transferase</keyword>
<organism evidence="2 3">
    <name type="scientific">Bacteroides uniformis str. 3978 T3 ii</name>
    <dbReference type="NCBI Taxonomy" id="1339349"/>
    <lineage>
        <taxon>Bacteria</taxon>
        <taxon>Pseudomonadati</taxon>
        <taxon>Bacteroidota</taxon>
        <taxon>Bacteroidia</taxon>
        <taxon>Bacteroidales</taxon>
        <taxon>Bacteroidaceae</taxon>
        <taxon>Bacteroides</taxon>
    </lineage>
</organism>
<dbReference type="Proteomes" id="UP000028013">
    <property type="component" value="Unassembled WGS sequence"/>
</dbReference>
<reference evidence="2 3" key="1">
    <citation type="submission" date="2014-04" db="EMBL/GenBank/DDBJ databases">
        <authorList>
            <person name="Sears C."/>
            <person name="Carroll K."/>
            <person name="Sack B.R."/>
            <person name="Qadri F."/>
            <person name="Myers L.L."/>
            <person name="Chung G.-T."/>
            <person name="Escheverria P."/>
            <person name="Fraser C.M."/>
            <person name="Sadzewicz L."/>
            <person name="Shefchek K.A."/>
            <person name="Tallon L."/>
            <person name="Das S.P."/>
            <person name="Daugherty S."/>
            <person name="Mongodin E.F."/>
        </authorList>
    </citation>
    <scope>NUCLEOTIDE SEQUENCE [LARGE SCALE GENOMIC DNA]</scope>
    <source>
        <strain evidence="2 3">3978 T3 ii</strain>
    </source>
</reference>
<accession>A0A078RXF8</accession>
<dbReference type="InterPro" id="IPR036178">
    <property type="entry name" value="Formintransfe-cycloase-like_sf"/>
</dbReference>
<evidence type="ECO:0000259" key="1">
    <source>
        <dbReference type="Pfam" id="PF04961"/>
    </source>
</evidence>
<feature type="domain" description="Cyclodeaminase/cyclohydrolase" evidence="1">
    <location>
        <begin position="6"/>
        <end position="186"/>
    </location>
</feature>
<gene>
    <name evidence="2" type="ORF">M094_2722</name>
</gene>
<dbReference type="GO" id="GO:0016740">
    <property type="term" value="F:transferase activity"/>
    <property type="evidence" value="ECO:0007669"/>
    <property type="project" value="UniProtKB-KW"/>
</dbReference>
<dbReference type="Gene3D" id="1.20.120.680">
    <property type="entry name" value="Formiminotetrahydrofolate cyclodeaminase monomer, up-and-down helical bundle"/>
    <property type="match status" value="1"/>
</dbReference>
<dbReference type="SUPFAM" id="SSF101262">
    <property type="entry name" value="Methenyltetrahydrofolate cyclohydrolase-like"/>
    <property type="match status" value="1"/>
</dbReference>
<evidence type="ECO:0000313" key="3">
    <source>
        <dbReference type="Proteomes" id="UP000028013"/>
    </source>
</evidence>
<proteinExistence type="predicted"/>
<dbReference type="RefSeq" id="WP_035450369.1">
    <property type="nucleotide sequence ID" value="NZ_JNHN01000181.1"/>
</dbReference>
<dbReference type="PANTHER" id="PTHR31712:SF1">
    <property type="entry name" value="SECRETED PROTEIN"/>
    <property type="match status" value="1"/>
</dbReference>
<name>A0A078RXF8_BACUN</name>
<dbReference type="InterPro" id="IPR007044">
    <property type="entry name" value="Cyclodeamin/CycHdrlase"/>
</dbReference>
<dbReference type="AlphaFoldDB" id="A0A078RXF8"/>
<dbReference type="Pfam" id="PF04961">
    <property type="entry name" value="FTCD_C"/>
    <property type="match status" value="1"/>
</dbReference>